<name>A0A6S7BMS0_9BURK</name>
<keyword evidence="4 5" id="KW-0472">Membrane</keyword>
<evidence type="ECO:0000256" key="3">
    <source>
        <dbReference type="ARBA" id="ARBA00022989"/>
    </source>
</evidence>
<feature type="transmembrane region" description="Helical" evidence="5">
    <location>
        <begin position="160"/>
        <end position="178"/>
    </location>
</feature>
<evidence type="ECO:0000256" key="4">
    <source>
        <dbReference type="ARBA" id="ARBA00023136"/>
    </source>
</evidence>
<keyword evidence="7" id="KW-1185">Reference proteome</keyword>
<evidence type="ECO:0000256" key="2">
    <source>
        <dbReference type="ARBA" id="ARBA00022692"/>
    </source>
</evidence>
<gene>
    <name evidence="6" type="ORF">LMG28138_05796</name>
</gene>
<feature type="transmembrane region" description="Helical" evidence="5">
    <location>
        <begin position="118"/>
        <end position="140"/>
    </location>
</feature>
<feature type="transmembrane region" description="Helical" evidence="5">
    <location>
        <begin position="27"/>
        <end position="49"/>
    </location>
</feature>
<evidence type="ECO:0000313" key="7">
    <source>
        <dbReference type="Proteomes" id="UP000494115"/>
    </source>
</evidence>
<dbReference type="Pfam" id="PF01758">
    <property type="entry name" value="SBF"/>
    <property type="match status" value="1"/>
</dbReference>
<reference evidence="6 7" key="1">
    <citation type="submission" date="2020-04" db="EMBL/GenBank/DDBJ databases">
        <authorList>
            <person name="De Canck E."/>
        </authorList>
    </citation>
    <scope>NUCLEOTIDE SEQUENCE [LARGE SCALE GENOMIC DNA]</scope>
    <source>
        <strain evidence="6 7">LMG 28138</strain>
    </source>
</reference>
<dbReference type="InterPro" id="IPR002657">
    <property type="entry name" value="BilAc:Na_symport/Acr3"/>
</dbReference>
<feature type="transmembrane region" description="Helical" evidence="5">
    <location>
        <begin position="61"/>
        <end position="83"/>
    </location>
</feature>
<evidence type="ECO:0000256" key="5">
    <source>
        <dbReference type="SAM" id="Phobius"/>
    </source>
</evidence>
<dbReference type="InterPro" id="IPR038770">
    <property type="entry name" value="Na+/solute_symporter_sf"/>
</dbReference>
<dbReference type="EMBL" id="CADIKM010000083">
    <property type="protein sequence ID" value="CAB3806377.1"/>
    <property type="molecule type" value="Genomic_DNA"/>
</dbReference>
<evidence type="ECO:0000256" key="1">
    <source>
        <dbReference type="ARBA" id="ARBA00004141"/>
    </source>
</evidence>
<accession>A0A6S7BMS0</accession>
<dbReference type="GO" id="GO:0016020">
    <property type="term" value="C:membrane"/>
    <property type="evidence" value="ECO:0007669"/>
    <property type="project" value="UniProtKB-SubCell"/>
</dbReference>
<feature type="transmembrane region" description="Helical" evidence="5">
    <location>
        <begin position="215"/>
        <end position="234"/>
    </location>
</feature>
<comment type="subcellular location">
    <subcellularLocation>
        <location evidence="1">Membrane</location>
        <topology evidence="1">Multi-pass membrane protein</topology>
    </subcellularLocation>
</comment>
<dbReference type="Proteomes" id="UP000494115">
    <property type="component" value="Unassembled WGS sequence"/>
</dbReference>
<protein>
    <recommendedName>
        <fullName evidence="8">Pantothenates transporter PanS</fullName>
    </recommendedName>
</protein>
<dbReference type="Gene3D" id="1.20.1530.20">
    <property type="match status" value="1"/>
</dbReference>
<keyword evidence="3 5" id="KW-1133">Transmembrane helix</keyword>
<sequence length="296" mass="31834">MVIGLPVALIITWSIYLFEGASVVTEIVLILLKLAVGVLIACVGAGTSFSEVTYVWQRPRLLFRSLAAMYLLVPLVAFGLVLIMPIERGVKAAMLALAVSAGAPLLPRRLKKLRSEQYVFSLLFTSSLVAIVAVPVWTALLSAWFDVEVQLSIRTVVTDIAKTILLPILIGMGLRAIFPVSADRVANRVMMIAWIVLAVSAITLLGVHREHLVGLSWQGVLALVALMVAALFIGQVLGGPNPNDRTALAITCAMRHVGIALVVAAEFVGVSTLVLVVAYFMTAFVVSTIYLSCRLR</sequence>
<evidence type="ECO:0000313" key="6">
    <source>
        <dbReference type="EMBL" id="CAB3806377.1"/>
    </source>
</evidence>
<keyword evidence="2 5" id="KW-0812">Transmembrane</keyword>
<evidence type="ECO:0008006" key="8">
    <source>
        <dbReference type="Google" id="ProtNLM"/>
    </source>
</evidence>
<organism evidence="6 7">
    <name type="scientific">Pararobbsia alpina</name>
    <dbReference type="NCBI Taxonomy" id="621374"/>
    <lineage>
        <taxon>Bacteria</taxon>
        <taxon>Pseudomonadati</taxon>
        <taxon>Pseudomonadota</taxon>
        <taxon>Betaproteobacteria</taxon>
        <taxon>Burkholderiales</taxon>
        <taxon>Burkholderiaceae</taxon>
        <taxon>Pararobbsia</taxon>
    </lineage>
</organism>
<proteinExistence type="predicted"/>
<feature type="transmembrane region" description="Helical" evidence="5">
    <location>
        <begin position="190"/>
        <end position="209"/>
    </location>
</feature>
<dbReference type="AlphaFoldDB" id="A0A6S7BMS0"/>